<dbReference type="AlphaFoldDB" id="A0AAD7ZQW6"/>
<dbReference type="Proteomes" id="UP001233999">
    <property type="component" value="Unassembled WGS sequence"/>
</dbReference>
<protein>
    <submittedName>
        <fullName evidence="1">Uncharacterized protein</fullName>
    </submittedName>
</protein>
<gene>
    <name evidence="1" type="ORF">L9F63_002977</name>
</gene>
<proteinExistence type="predicted"/>
<sequence length="72" mass="8059">PLKRRIGKLRLRKEIKGKYDCGGANSRQTTPSTQVTCRDQAMALRPKRPFTGLEISVISVENVLAVLYADSR</sequence>
<reference evidence="1" key="1">
    <citation type="journal article" date="2023" name="IScience">
        <title>Live-bearing cockroach genome reveals convergent evolutionary mechanisms linked to viviparity in insects and beyond.</title>
        <authorList>
            <person name="Fouks B."/>
            <person name="Harrison M.C."/>
            <person name="Mikhailova A.A."/>
            <person name="Marchal E."/>
            <person name="English S."/>
            <person name="Carruthers M."/>
            <person name="Jennings E.C."/>
            <person name="Chiamaka E.L."/>
            <person name="Frigard R.A."/>
            <person name="Pippel M."/>
            <person name="Attardo G.M."/>
            <person name="Benoit J.B."/>
            <person name="Bornberg-Bauer E."/>
            <person name="Tobe S.S."/>
        </authorList>
    </citation>
    <scope>NUCLEOTIDE SEQUENCE</scope>
    <source>
        <strain evidence="1">Stay&amp;Tobe</strain>
    </source>
</reference>
<reference evidence="1" key="2">
    <citation type="submission" date="2023-05" db="EMBL/GenBank/DDBJ databases">
        <authorList>
            <person name="Fouks B."/>
        </authorList>
    </citation>
    <scope>NUCLEOTIDE SEQUENCE</scope>
    <source>
        <strain evidence="1">Stay&amp;Tobe</strain>
        <tissue evidence="1">Testes</tissue>
    </source>
</reference>
<name>A0AAD7ZQW6_DIPPU</name>
<accession>A0AAD7ZQW6</accession>
<keyword evidence="2" id="KW-1185">Reference proteome</keyword>
<dbReference type="EMBL" id="JASPKZ010007290">
    <property type="protein sequence ID" value="KAJ9585214.1"/>
    <property type="molecule type" value="Genomic_DNA"/>
</dbReference>
<evidence type="ECO:0000313" key="2">
    <source>
        <dbReference type="Proteomes" id="UP001233999"/>
    </source>
</evidence>
<organism evidence="1 2">
    <name type="scientific">Diploptera punctata</name>
    <name type="common">Pacific beetle cockroach</name>
    <dbReference type="NCBI Taxonomy" id="6984"/>
    <lineage>
        <taxon>Eukaryota</taxon>
        <taxon>Metazoa</taxon>
        <taxon>Ecdysozoa</taxon>
        <taxon>Arthropoda</taxon>
        <taxon>Hexapoda</taxon>
        <taxon>Insecta</taxon>
        <taxon>Pterygota</taxon>
        <taxon>Neoptera</taxon>
        <taxon>Polyneoptera</taxon>
        <taxon>Dictyoptera</taxon>
        <taxon>Blattodea</taxon>
        <taxon>Blaberoidea</taxon>
        <taxon>Blaberidae</taxon>
        <taxon>Diplopterinae</taxon>
        <taxon>Diploptera</taxon>
    </lineage>
</organism>
<feature type="non-terminal residue" evidence="1">
    <location>
        <position position="72"/>
    </location>
</feature>
<feature type="non-terminal residue" evidence="1">
    <location>
        <position position="1"/>
    </location>
</feature>
<evidence type="ECO:0000313" key="1">
    <source>
        <dbReference type="EMBL" id="KAJ9585214.1"/>
    </source>
</evidence>
<comment type="caution">
    <text evidence="1">The sequence shown here is derived from an EMBL/GenBank/DDBJ whole genome shotgun (WGS) entry which is preliminary data.</text>
</comment>